<dbReference type="Gene3D" id="3.30.160.100">
    <property type="entry name" value="Ribosome hibernation promotion factor-like"/>
    <property type="match status" value="1"/>
</dbReference>
<reference evidence="2 3" key="1">
    <citation type="submission" date="2019-11" db="EMBL/GenBank/DDBJ databases">
        <title>Identification of a novel strain.</title>
        <authorList>
            <person name="Xu Q."/>
            <person name="Wang G."/>
        </authorList>
    </citation>
    <scope>NUCLEOTIDE SEQUENCE [LARGE SCALE GENOMIC DNA]</scope>
    <source>
        <strain evidence="3">xq</strain>
    </source>
</reference>
<dbReference type="InterPro" id="IPR003489">
    <property type="entry name" value="RHF/RaiA"/>
</dbReference>
<dbReference type="Proteomes" id="UP000440694">
    <property type="component" value="Unassembled WGS sequence"/>
</dbReference>
<name>A0A6I3KIA6_9HYPH</name>
<organism evidence="2 3">
    <name type="scientific">Hyphomicrobium album</name>
    <dbReference type="NCBI Taxonomy" id="2665159"/>
    <lineage>
        <taxon>Bacteria</taxon>
        <taxon>Pseudomonadati</taxon>
        <taxon>Pseudomonadota</taxon>
        <taxon>Alphaproteobacteria</taxon>
        <taxon>Hyphomicrobiales</taxon>
        <taxon>Hyphomicrobiaceae</taxon>
        <taxon>Hyphomicrobium</taxon>
    </lineage>
</organism>
<dbReference type="Gene3D" id="2.40.50.140">
    <property type="entry name" value="Nucleic acid-binding proteins"/>
    <property type="match status" value="1"/>
</dbReference>
<feature type="region of interest" description="Disordered" evidence="1">
    <location>
        <begin position="173"/>
        <end position="193"/>
    </location>
</feature>
<dbReference type="Pfam" id="PF02482">
    <property type="entry name" value="Ribosomal_S30AE"/>
    <property type="match status" value="1"/>
</dbReference>
<comment type="caution">
    <text evidence="2">The sequence shown here is derived from an EMBL/GenBank/DDBJ whole genome shotgun (WGS) entry which is preliminary data.</text>
</comment>
<keyword evidence="2" id="KW-0238">DNA-binding</keyword>
<accession>A0A6I3KIA6</accession>
<gene>
    <name evidence="2" type="ORF">GIW81_07540</name>
</gene>
<evidence type="ECO:0000313" key="2">
    <source>
        <dbReference type="EMBL" id="MTD94188.1"/>
    </source>
</evidence>
<dbReference type="SUPFAM" id="SSF69754">
    <property type="entry name" value="Ribosome binding protein Y (YfiA homologue)"/>
    <property type="match status" value="1"/>
</dbReference>
<dbReference type="GO" id="GO:0003677">
    <property type="term" value="F:DNA binding"/>
    <property type="evidence" value="ECO:0007669"/>
    <property type="project" value="UniProtKB-KW"/>
</dbReference>
<evidence type="ECO:0000256" key="1">
    <source>
        <dbReference type="SAM" id="MobiDB-lite"/>
    </source>
</evidence>
<dbReference type="AlphaFoldDB" id="A0A6I3KIA6"/>
<dbReference type="EMBL" id="WMBQ01000001">
    <property type="protein sequence ID" value="MTD94188.1"/>
    <property type="molecule type" value="Genomic_DNA"/>
</dbReference>
<dbReference type="SUPFAM" id="SSF50249">
    <property type="entry name" value="Nucleic acid-binding proteins"/>
    <property type="match status" value="1"/>
</dbReference>
<protein>
    <submittedName>
        <fullName evidence="2">DNA-binding protein</fullName>
    </submittedName>
</protein>
<dbReference type="InterPro" id="IPR012340">
    <property type="entry name" value="NA-bd_OB-fold"/>
</dbReference>
<proteinExistence type="predicted"/>
<sequence length="193" mass="21066">MERPLQIAFKNVDSSASLEALIRERVERLQRFHHNITGARVVVEIPHRSAEGAKPPLGIVVEVDIPGRNPVIGKGEQERREVKGDSTAIVNRVFEAVERQLEQIAAIRKGEVKQHGSAGDTGVVVRIFPDQSYGFIEVKDSPDLYFSRDVCGNSSFEEIKVGSLVHVTRATAEGPMGPQASSVKLMGASRSPS</sequence>
<dbReference type="InterPro" id="IPR036567">
    <property type="entry name" value="RHF-like"/>
</dbReference>
<evidence type="ECO:0000313" key="3">
    <source>
        <dbReference type="Proteomes" id="UP000440694"/>
    </source>
</evidence>
<keyword evidence="3" id="KW-1185">Reference proteome</keyword>
<dbReference type="RefSeq" id="WP_154738646.1">
    <property type="nucleotide sequence ID" value="NZ_WMBQ01000001.1"/>
</dbReference>